<dbReference type="GO" id="GO:0005634">
    <property type="term" value="C:nucleus"/>
    <property type="evidence" value="ECO:0007669"/>
    <property type="project" value="UniProtKB-SubCell"/>
</dbReference>
<keyword evidence="6" id="KW-0238">DNA-binding</keyword>
<keyword evidence="9" id="KW-0804">Transcription</keyword>
<keyword evidence="5" id="KW-0805">Transcription regulation</keyword>
<evidence type="ECO:0000256" key="2">
    <source>
        <dbReference type="ARBA" id="ARBA00004167"/>
    </source>
</evidence>
<evidence type="ECO:0000256" key="7">
    <source>
        <dbReference type="ARBA" id="ARBA00023136"/>
    </source>
</evidence>
<dbReference type="Pfam" id="PF02365">
    <property type="entry name" value="NAM"/>
    <property type="match status" value="1"/>
</dbReference>
<dbReference type="InterPro" id="IPR003441">
    <property type="entry name" value="NAC-dom"/>
</dbReference>
<feature type="domain" description="NAC" evidence="13">
    <location>
        <begin position="12"/>
        <end position="162"/>
    </location>
</feature>
<dbReference type="GO" id="GO:0006355">
    <property type="term" value="P:regulation of DNA-templated transcription"/>
    <property type="evidence" value="ECO:0007669"/>
    <property type="project" value="InterPro"/>
</dbReference>
<dbReference type="PROSITE" id="PS51005">
    <property type="entry name" value="NAC"/>
    <property type="match status" value="1"/>
</dbReference>
<dbReference type="AlphaFoldDB" id="Q8LRL9"/>
<evidence type="ECO:0000256" key="12">
    <source>
        <dbReference type="SAM" id="Phobius"/>
    </source>
</evidence>
<organism evidence="14">
    <name type="scientific">Petunia hybrida</name>
    <name type="common">Petunia</name>
    <dbReference type="NCBI Taxonomy" id="4102"/>
    <lineage>
        <taxon>Eukaryota</taxon>
        <taxon>Viridiplantae</taxon>
        <taxon>Streptophyta</taxon>
        <taxon>Embryophyta</taxon>
        <taxon>Tracheophyta</taxon>
        <taxon>Spermatophyta</taxon>
        <taxon>Magnoliopsida</taxon>
        <taxon>eudicotyledons</taxon>
        <taxon>Gunneridae</taxon>
        <taxon>Pentapetalae</taxon>
        <taxon>asterids</taxon>
        <taxon>lamiids</taxon>
        <taxon>Solanales</taxon>
        <taxon>Solanaceae</taxon>
        <taxon>Petunioideae</taxon>
        <taxon>Petunia</taxon>
    </lineage>
</organism>
<dbReference type="Gene3D" id="2.170.150.80">
    <property type="entry name" value="NAC domain"/>
    <property type="match status" value="1"/>
</dbReference>
<keyword evidence="3 12" id="KW-0812">Transmembrane</keyword>
<dbReference type="PANTHER" id="PTHR31744:SF216">
    <property type="entry name" value="NAC TRANSCRIPTION FACTOR"/>
    <property type="match status" value="1"/>
</dbReference>
<evidence type="ECO:0000256" key="9">
    <source>
        <dbReference type="ARBA" id="ARBA00023163"/>
    </source>
</evidence>
<evidence type="ECO:0000313" key="14">
    <source>
        <dbReference type="EMBL" id="AAM34769.1"/>
    </source>
</evidence>
<evidence type="ECO:0000256" key="1">
    <source>
        <dbReference type="ARBA" id="ARBA00004123"/>
    </source>
</evidence>
<accession>Q8LRL9</accession>
<keyword evidence="10" id="KW-0539">Nucleus</keyword>
<evidence type="ECO:0000256" key="10">
    <source>
        <dbReference type="ARBA" id="ARBA00023242"/>
    </source>
</evidence>
<sequence length="591" mass="66304">MKMMEICSKSVFPPGFRFHPTDEELVLYYLKKKICRKRILLDVIAVTDVYKWDPQDLPDLSKLKTGDRQWFSFSPRDRKYPNGARSNRGTRHGHWKVTGKVRTISCNSRAVGVKKTLVFYKGRAPLGERTDWVMHEYTMNEEELKRCQDAHDYYALYKVFKKSGAGPKNGEQYGAPFREEDWDNDECLSAEGFVNPDSSIKHVNEVPSVDGALDDLNHVADEPVVVEPLSVDYDYALEQLIHEEDTESTLLGQSAGEVNLPNHSTVFAPSCQQYYPRESFDLTQSGTSQLQLHGAPEVTSAPVSHEPQRHVVEEDFIEDFLEMDDLLGPEPNAQNFDNLELGVQNFDMAGPSGQNFDKPIGNLENLQFDYLDGLTEFDLYHDAPLLFDDLRTTEVGQITEPYANSFVNGAIYPASTTYLSTFQNEMVNNQSMHLNNGEHSNQRWTHDQRFNIFHPSEANQLVCPPATSGVVYDSNLPNHPNHNEIAKQDDGTPSWLSSQLWAFVDSIPTTPAAAAESPLVNSAFKRMSSFSRVRINPGNMNVVAGNSSATSSKSGKSKNGVIYFSFLGIFFAIVCLLVGTFVAVLGRHISS</sequence>
<reference evidence="14" key="1">
    <citation type="submission" date="2002-05" db="EMBL/GenBank/DDBJ databases">
        <title>Characterization of the NAC domain family of Petunia hybrida.</title>
        <authorList>
            <person name="Souer E."/>
            <person name="van Houwelingen A."/>
            <person name="van Bruijnsvoort L."/>
            <person name="Bliek M."/>
            <person name="de Bruin R."/>
            <person name="Mol J."/>
            <person name="Koes R."/>
        </authorList>
    </citation>
    <scope>NUCLEOTIDE SEQUENCE</scope>
</reference>
<evidence type="ECO:0000256" key="4">
    <source>
        <dbReference type="ARBA" id="ARBA00022989"/>
    </source>
</evidence>
<dbReference type="GO" id="GO:0016020">
    <property type="term" value="C:membrane"/>
    <property type="evidence" value="ECO:0007669"/>
    <property type="project" value="UniProtKB-SubCell"/>
</dbReference>
<gene>
    <name evidence="14" type="primary">NH6</name>
</gene>
<evidence type="ECO:0000256" key="11">
    <source>
        <dbReference type="SAM" id="MobiDB-lite"/>
    </source>
</evidence>
<keyword evidence="8" id="KW-0010">Activator</keyword>
<dbReference type="EMBL" id="AF509869">
    <property type="protein sequence ID" value="AAM34769.1"/>
    <property type="molecule type" value="mRNA"/>
</dbReference>
<dbReference type="SUPFAM" id="SSF101941">
    <property type="entry name" value="NAC domain"/>
    <property type="match status" value="1"/>
</dbReference>
<proteinExistence type="evidence at transcript level"/>
<evidence type="ECO:0000259" key="13">
    <source>
        <dbReference type="PROSITE" id="PS51005"/>
    </source>
</evidence>
<feature type="region of interest" description="Disordered" evidence="11">
    <location>
        <begin position="285"/>
        <end position="309"/>
    </location>
</feature>
<evidence type="ECO:0000256" key="8">
    <source>
        <dbReference type="ARBA" id="ARBA00023159"/>
    </source>
</evidence>
<evidence type="ECO:0000256" key="6">
    <source>
        <dbReference type="ARBA" id="ARBA00023125"/>
    </source>
</evidence>
<evidence type="ECO:0000256" key="3">
    <source>
        <dbReference type="ARBA" id="ARBA00022692"/>
    </source>
</evidence>
<name>Q8LRL9_PETHY</name>
<feature type="transmembrane region" description="Helical" evidence="12">
    <location>
        <begin position="561"/>
        <end position="585"/>
    </location>
</feature>
<protein>
    <submittedName>
        <fullName evidence="14">Nam-like protein 6</fullName>
    </submittedName>
</protein>
<keyword evidence="7 12" id="KW-0472">Membrane</keyword>
<evidence type="ECO:0000256" key="5">
    <source>
        <dbReference type="ARBA" id="ARBA00023015"/>
    </source>
</evidence>
<keyword evidence="4 12" id="KW-1133">Transmembrane helix</keyword>
<comment type="subcellular location">
    <subcellularLocation>
        <location evidence="2">Membrane</location>
        <topology evidence="2">Single-pass membrane protein</topology>
    </subcellularLocation>
    <subcellularLocation>
        <location evidence="1">Nucleus</location>
    </subcellularLocation>
</comment>
<dbReference type="PANTHER" id="PTHR31744">
    <property type="entry name" value="PROTEIN CUP-SHAPED COTYLEDON 2-RELATED"/>
    <property type="match status" value="1"/>
</dbReference>
<dbReference type="GO" id="GO:0000976">
    <property type="term" value="F:transcription cis-regulatory region binding"/>
    <property type="evidence" value="ECO:0007669"/>
    <property type="project" value="UniProtKB-ARBA"/>
</dbReference>
<dbReference type="InterPro" id="IPR036093">
    <property type="entry name" value="NAC_dom_sf"/>
</dbReference>